<dbReference type="Gene3D" id="3.90.1510.10">
    <property type="entry name" value="Glycerate kinase, domain 2"/>
    <property type="match status" value="1"/>
</dbReference>
<dbReference type="InterPro" id="IPR004381">
    <property type="entry name" value="Glycerate_kinase"/>
</dbReference>
<comment type="similarity">
    <text evidence="1">Belongs to the glycerate kinase type-1 family.</text>
</comment>
<dbReference type="AlphaFoldDB" id="A0A6N2TBP6"/>
<dbReference type="SUPFAM" id="SSF110738">
    <property type="entry name" value="Glycerate kinase I"/>
    <property type="match status" value="1"/>
</dbReference>
<dbReference type="InterPro" id="IPR036129">
    <property type="entry name" value="Glycerate_kinase_sf"/>
</dbReference>
<keyword evidence="3" id="KW-0418">Kinase</keyword>
<dbReference type="GO" id="GO:0031388">
    <property type="term" value="P:organic acid phosphorylation"/>
    <property type="evidence" value="ECO:0007669"/>
    <property type="project" value="InterPro"/>
</dbReference>
<dbReference type="GO" id="GO:0008887">
    <property type="term" value="F:glycerate kinase activity"/>
    <property type="evidence" value="ECO:0007669"/>
    <property type="project" value="InterPro"/>
</dbReference>
<evidence type="ECO:0000313" key="4">
    <source>
        <dbReference type="EMBL" id="VYT02990.1"/>
    </source>
</evidence>
<evidence type="ECO:0008006" key="5">
    <source>
        <dbReference type="Google" id="ProtNLM"/>
    </source>
</evidence>
<dbReference type="InterPro" id="IPR018193">
    <property type="entry name" value="Glyc_kinase_flavodox-like_fold"/>
</dbReference>
<protein>
    <recommendedName>
        <fullName evidence="5">Glycerate kinase</fullName>
    </recommendedName>
</protein>
<dbReference type="InterPro" id="IPR018197">
    <property type="entry name" value="Glycerate_kinase_RE-like"/>
</dbReference>
<sequence>MGRAFITGHWGQENDPAPALRTLAQSFSAGAPSWEVSFAPFGPGQAFAEAMASNPRFCVLSVGDGDSLHEAGQRFRELLEEGKVPVLEGGHLQATDGGMSFLEGVSGAMRGANEPVETWFTRAIERAQNVVLGQEFYAAYSTSRPLFGPSSTLALEPDLSLRGTSNTDFHRLWAELLHKTMRPQLAINGQSASVAEPGRLPGSGASGGAATIIGILGGRLVSDGDFLLHHTDCKTKIEASDLLIICEPELHSPALAESSLDLLTEIASESAIPVLAIGLHSTLSAHERAQWGIHGILVDESGNLDALGRRAARTWARQ</sequence>
<accession>A0A6N2TBP6</accession>
<dbReference type="EMBL" id="CACRSM010000002">
    <property type="protein sequence ID" value="VYT02990.1"/>
    <property type="molecule type" value="Genomic_DNA"/>
</dbReference>
<evidence type="ECO:0000256" key="2">
    <source>
        <dbReference type="ARBA" id="ARBA00022679"/>
    </source>
</evidence>
<keyword evidence="2" id="KW-0808">Transferase</keyword>
<evidence type="ECO:0000256" key="1">
    <source>
        <dbReference type="ARBA" id="ARBA00006284"/>
    </source>
</evidence>
<proteinExistence type="inferred from homology"/>
<dbReference type="Gene3D" id="3.40.50.10350">
    <property type="entry name" value="Glycerate kinase, domain 1"/>
    <property type="match status" value="1"/>
</dbReference>
<gene>
    <name evidence="4" type="ORF">AOLFYP35_01279</name>
</gene>
<evidence type="ECO:0000256" key="3">
    <source>
        <dbReference type="ARBA" id="ARBA00022777"/>
    </source>
</evidence>
<organism evidence="4">
    <name type="scientific">Schaalia odontolytica</name>
    <dbReference type="NCBI Taxonomy" id="1660"/>
    <lineage>
        <taxon>Bacteria</taxon>
        <taxon>Bacillati</taxon>
        <taxon>Actinomycetota</taxon>
        <taxon>Actinomycetes</taxon>
        <taxon>Actinomycetales</taxon>
        <taxon>Actinomycetaceae</taxon>
        <taxon>Schaalia</taxon>
    </lineage>
</organism>
<reference evidence="4" key="1">
    <citation type="submission" date="2019-11" db="EMBL/GenBank/DDBJ databases">
        <authorList>
            <person name="Feng L."/>
        </authorList>
    </citation>
    <scope>NUCLEOTIDE SEQUENCE</scope>
    <source>
        <strain evidence="4">AodontolyticusLFYP35</strain>
    </source>
</reference>
<name>A0A6N2TBP6_9ACTO</name>
<dbReference type="Pfam" id="PF02595">
    <property type="entry name" value="Gly_kinase"/>
    <property type="match status" value="1"/>
</dbReference>